<dbReference type="EMBL" id="JASCZI010151406">
    <property type="protein sequence ID" value="MED6172641.1"/>
    <property type="molecule type" value="Genomic_DNA"/>
</dbReference>
<dbReference type="PANTHER" id="PTHR32444">
    <property type="entry name" value="BULB-TYPE LECTIN DOMAIN-CONTAINING PROTEIN"/>
    <property type="match status" value="1"/>
</dbReference>
<comment type="caution">
    <text evidence="2">The sequence shown here is derived from an EMBL/GenBank/DDBJ whole genome shotgun (WGS) entry which is preliminary data.</text>
</comment>
<proteinExistence type="predicted"/>
<dbReference type="InterPro" id="IPR003609">
    <property type="entry name" value="Pan_app"/>
</dbReference>
<evidence type="ECO:0000313" key="2">
    <source>
        <dbReference type="EMBL" id="MED6172641.1"/>
    </source>
</evidence>
<keyword evidence="3" id="KW-1185">Reference proteome</keyword>
<evidence type="ECO:0000259" key="1">
    <source>
        <dbReference type="Pfam" id="PF08276"/>
    </source>
</evidence>
<evidence type="ECO:0000313" key="3">
    <source>
        <dbReference type="Proteomes" id="UP001341840"/>
    </source>
</evidence>
<gene>
    <name evidence="2" type="ORF">PIB30_051888</name>
</gene>
<dbReference type="PANTHER" id="PTHR32444:SF247">
    <property type="entry name" value="OS01G0958200 PROTEIN"/>
    <property type="match status" value="1"/>
</dbReference>
<dbReference type="Proteomes" id="UP001341840">
    <property type="component" value="Unassembled WGS sequence"/>
</dbReference>
<sequence>MQLLLLHFFRQRNPNLPSTPLSLPNPHHLVCRLRCPHCSRKTSSSPPLQPEVVIPNDAKLGRRGSELCVVSHFVSPFPLTSHFSNNFELKLRRMLENCSCVAYAKINVNASGKEYVIWFGDLFDIREVPVYGQDLYVRVSQSSVLFEMGLELSLTRLKAFANYAFGMELPQLVPPLLQETTWLVVGSSSTSKVLVKNGGGPIS</sequence>
<accession>A0ABU6VHB2</accession>
<protein>
    <recommendedName>
        <fullName evidence="1">Apple domain-containing protein</fullName>
    </recommendedName>
</protein>
<name>A0ABU6VHB2_9FABA</name>
<dbReference type="Pfam" id="PF08276">
    <property type="entry name" value="PAN_2"/>
    <property type="match status" value="1"/>
</dbReference>
<feature type="domain" description="Apple" evidence="1">
    <location>
        <begin position="95"/>
        <end position="125"/>
    </location>
</feature>
<organism evidence="2 3">
    <name type="scientific">Stylosanthes scabra</name>
    <dbReference type="NCBI Taxonomy" id="79078"/>
    <lineage>
        <taxon>Eukaryota</taxon>
        <taxon>Viridiplantae</taxon>
        <taxon>Streptophyta</taxon>
        <taxon>Embryophyta</taxon>
        <taxon>Tracheophyta</taxon>
        <taxon>Spermatophyta</taxon>
        <taxon>Magnoliopsida</taxon>
        <taxon>eudicotyledons</taxon>
        <taxon>Gunneridae</taxon>
        <taxon>Pentapetalae</taxon>
        <taxon>rosids</taxon>
        <taxon>fabids</taxon>
        <taxon>Fabales</taxon>
        <taxon>Fabaceae</taxon>
        <taxon>Papilionoideae</taxon>
        <taxon>50 kb inversion clade</taxon>
        <taxon>dalbergioids sensu lato</taxon>
        <taxon>Dalbergieae</taxon>
        <taxon>Pterocarpus clade</taxon>
        <taxon>Stylosanthes</taxon>
    </lineage>
</organism>
<reference evidence="2 3" key="1">
    <citation type="journal article" date="2023" name="Plants (Basel)">
        <title>Bridging the Gap: Combining Genomics and Transcriptomics Approaches to Understand Stylosanthes scabra, an Orphan Legume from the Brazilian Caatinga.</title>
        <authorList>
            <person name="Ferreira-Neto J.R.C."/>
            <person name="da Silva M.D."/>
            <person name="Binneck E."/>
            <person name="de Melo N.F."/>
            <person name="da Silva R.H."/>
            <person name="de Melo A.L.T.M."/>
            <person name="Pandolfi V."/>
            <person name="Bustamante F.O."/>
            <person name="Brasileiro-Vidal A.C."/>
            <person name="Benko-Iseppon A.M."/>
        </authorList>
    </citation>
    <scope>NUCLEOTIDE SEQUENCE [LARGE SCALE GENOMIC DNA]</scope>
    <source>
        <tissue evidence="2">Leaves</tissue>
    </source>
</reference>